<dbReference type="RefSeq" id="WP_023381176.1">
    <property type="nucleotide sequence ID" value="NZ_JABWRR010000016.1"/>
</dbReference>
<comment type="caution">
    <text evidence="1">The sequence shown here is derived from an EMBL/GenBank/DDBJ whole genome shotgun (WGS) entry which is preliminary data.</text>
</comment>
<dbReference type="Gene3D" id="3.30.1360.120">
    <property type="entry name" value="Probable tRNA modification gtpase trme, domain 1"/>
    <property type="match status" value="1"/>
</dbReference>
<gene>
    <name evidence="1" type="ORF">HU747_01125</name>
</gene>
<evidence type="ECO:0000313" key="1">
    <source>
        <dbReference type="EMBL" id="MBC3474187.1"/>
    </source>
</evidence>
<dbReference type="Proteomes" id="UP000628086">
    <property type="component" value="Unassembled WGS sequence"/>
</dbReference>
<sequence length="201" mass="21644">MSSLNAEALIERSPQAGLLNTCALTNLTDLPRVGFRGSDSAAYLQARGYRLPERPNQALRQDDGGWVARLSQSEYLLLGSLADEGERVAAEEANWAQDARRNYLLPRQDSHAWLQLSGHRGSAVMAKLCGVDLRPETFPVGAVAQTSAARINVIVINVGSATLPAMHILFDRASLAYFSGAMLDAMDEFDGAMVALGALLD</sequence>
<dbReference type="EMBL" id="JABWRS010000001">
    <property type="protein sequence ID" value="MBC3474187.1"/>
    <property type="molecule type" value="Genomic_DNA"/>
</dbReference>
<keyword evidence="2" id="KW-1185">Reference proteome</keyword>
<evidence type="ECO:0000313" key="2">
    <source>
        <dbReference type="Proteomes" id="UP000628086"/>
    </source>
</evidence>
<organism evidence="1 2">
    <name type="scientific">Pseudomonas taiwanensis</name>
    <dbReference type="NCBI Taxonomy" id="470150"/>
    <lineage>
        <taxon>Bacteria</taxon>
        <taxon>Pseudomonadati</taxon>
        <taxon>Pseudomonadota</taxon>
        <taxon>Gammaproteobacteria</taxon>
        <taxon>Pseudomonadales</taxon>
        <taxon>Pseudomonadaceae</taxon>
        <taxon>Pseudomonas</taxon>
    </lineage>
</organism>
<dbReference type="SUPFAM" id="SSF103025">
    <property type="entry name" value="Folate-binding domain"/>
    <property type="match status" value="1"/>
</dbReference>
<accession>A0ABR6V2R4</accession>
<protein>
    <submittedName>
        <fullName evidence="1">Sarcosine oxidase</fullName>
    </submittedName>
</protein>
<proteinExistence type="predicted"/>
<dbReference type="InterPro" id="IPR027266">
    <property type="entry name" value="TrmE/GcvT-like"/>
</dbReference>
<dbReference type="Gene3D" id="3.30.70.1520">
    <property type="entry name" value="Heterotetrameric sarcosine oxidase"/>
    <property type="match status" value="1"/>
</dbReference>
<name>A0ABR6V2R4_9PSED</name>
<reference evidence="1 2" key="1">
    <citation type="journal article" date="2020" name="Microorganisms">
        <title>Reliable Identification of Environmental Pseudomonas Isolates Using the rpoD Gene.</title>
        <authorList>
            <consortium name="The Broad Institute Genome Sequencing Platform"/>
            <person name="Girard L."/>
            <person name="Lood C."/>
            <person name="Rokni-Zadeh H."/>
            <person name="van Noort V."/>
            <person name="Lavigne R."/>
            <person name="De Mot R."/>
        </authorList>
    </citation>
    <scope>NUCLEOTIDE SEQUENCE [LARGE SCALE GENOMIC DNA]</scope>
    <source>
        <strain evidence="1 2">RW7P2</strain>
    </source>
</reference>